<dbReference type="AlphaFoldDB" id="A0A511NDX3"/>
<sequence length="170" mass="20379">MKQFLILLALFLGLGTANAQKINKKDFLKILEVPYSTIEDGDKILRELGCTEKDNSIPKYNDMLALYFRYNCSKIKNHDYVHFTVYYNQFLSMEKLLLDGNQYDEIIRIMEEHYVSLPEESNEKQKVYRSRNKYKDYRKNEDYLYLYVRKMDNNVRVDAVRRIGGITVDW</sequence>
<dbReference type="STRING" id="1218108.GCA_000382425_00321"/>
<feature type="chain" id="PRO_5021910356" evidence="1">
    <location>
        <begin position="20"/>
        <end position="170"/>
    </location>
</feature>
<comment type="caution">
    <text evidence="2">The sequence shown here is derived from an EMBL/GenBank/DDBJ whole genome shotgun (WGS) entry which is preliminary data.</text>
</comment>
<dbReference type="Proteomes" id="UP000321245">
    <property type="component" value="Unassembled WGS sequence"/>
</dbReference>
<keyword evidence="3" id="KW-1185">Reference proteome</keyword>
<proteinExistence type="predicted"/>
<name>A0A511NDX3_9FLAO</name>
<accession>A0A511NDX3</accession>
<feature type="signal peptide" evidence="1">
    <location>
        <begin position="1"/>
        <end position="19"/>
    </location>
</feature>
<reference evidence="2 3" key="1">
    <citation type="submission" date="2019-07" db="EMBL/GenBank/DDBJ databases">
        <title>Whole genome shotgun sequence of Empedobacter brevis NBRC 14943.</title>
        <authorList>
            <person name="Hosoyama A."/>
            <person name="Uohara A."/>
            <person name="Ohji S."/>
            <person name="Ichikawa N."/>
        </authorList>
    </citation>
    <scope>NUCLEOTIDE SEQUENCE [LARGE SCALE GENOMIC DNA]</scope>
    <source>
        <strain evidence="2 3">NBRC 14943</strain>
    </source>
</reference>
<protein>
    <submittedName>
        <fullName evidence="2">Uncharacterized protein</fullName>
    </submittedName>
</protein>
<dbReference type="GeneID" id="84648614"/>
<evidence type="ECO:0000313" key="3">
    <source>
        <dbReference type="Proteomes" id="UP000321245"/>
    </source>
</evidence>
<organism evidence="2 3">
    <name type="scientific">Empedobacter brevis NBRC 14943 = ATCC 43319</name>
    <dbReference type="NCBI Taxonomy" id="1218108"/>
    <lineage>
        <taxon>Bacteria</taxon>
        <taxon>Pseudomonadati</taxon>
        <taxon>Bacteroidota</taxon>
        <taxon>Flavobacteriia</taxon>
        <taxon>Flavobacteriales</taxon>
        <taxon>Weeksellaceae</taxon>
        <taxon>Empedobacter</taxon>
    </lineage>
</organism>
<evidence type="ECO:0000313" key="2">
    <source>
        <dbReference type="EMBL" id="GEM50531.1"/>
    </source>
</evidence>
<evidence type="ECO:0000256" key="1">
    <source>
        <dbReference type="SAM" id="SignalP"/>
    </source>
</evidence>
<dbReference type="EMBL" id="BJXC01000001">
    <property type="protein sequence ID" value="GEM50531.1"/>
    <property type="molecule type" value="Genomic_DNA"/>
</dbReference>
<gene>
    <name evidence="2" type="ORF">EB1_03210</name>
</gene>
<keyword evidence="1" id="KW-0732">Signal</keyword>
<dbReference type="RefSeq" id="WP_019973823.1">
    <property type="nucleotide sequence ID" value="NZ_BJXC01000001.1"/>
</dbReference>